<dbReference type="Proteomes" id="UP000176576">
    <property type="component" value="Unassembled WGS sequence"/>
</dbReference>
<evidence type="ECO:0000313" key="1">
    <source>
        <dbReference type="EMBL" id="OGZ46501.1"/>
    </source>
</evidence>
<proteinExistence type="predicted"/>
<organism evidence="1 2">
    <name type="scientific">Candidatus Ryanbacteria bacterium RIFCSPHIGHO2_02_FULL_45_13b</name>
    <dbReference type="NCBI Taxonomy" id="1802117"/>
    <lineage>
        <taxon>Bacteria</taxon>
        <taxon>Candidatus Ryaniibacteriota</taxon>
    </lineage>
</organism>
<comment type="caution">
    <text evidence="1">The sequence shown here is derived from an EMBL/GenBank/DDBJ whole genome shotgun (WGS) entry which is preliminary data.</text>
</comment>
<dbReference type="EMBL" id="MHNN01000009">
    <property type="protein sequence ID" value="OGZ46501.1"/>
    <property type="molecule type" value="Genomic_DNA"/>
</dbReference>
<name>A0A1G2G9H9_9BACT</name>
<sequence>MREKRVFLGVNDPQKIVLHPVFYRSPLVVISPVGAPLETYLYIEGRKDHLQFLFPYLVKLVKEAPSDPEDKWGTWTGVEGCSEPGRITLFYRHGTSLLDRMSLLEHHFRRDVVFYCGLRLANPSVLDVFCSGLGFHWHDKFILTGLPDELEQNGLIEFP</sequence>
<reference evidence="1 2" key="1">
    <citation type="journal article" date="2016" name="Nat. Commun.">
        <title>Thousands of microbial genomes shed light on interconnected biogeochemical processes in an aquifer system.</title>
        <authorList>
            <person name="Anantharaman K."/>
            <person name="Brown C.T."/>
            <person name="Hug L.A."/>
            <person name="Sharon I."/>
            <person name="Castelle C.J."/>
            <person name="Probst A.J."/>
            <person name="Thomas B.C."/>
            <person name="Singh A."/>
            <person name="Wilkins M.J."/>
            <person name="Karaoz U."/>
            <person name="Brodie E.L."/>
            <person name="Williams K.H."/>
            <person name="Hubbard S.S."/>
            <person name="Banfield J.F."/>
        </authorList>
    </citation>
    <scope>NUCLEOTIDE SEQUENCE [LARGE SCALE GENOMIC DNA]</scope>
</reference>
<dbReference type="AlphaFoldDB" id="A0A1G2G9H9"/>
<accession>A0A1G2G9H9</accession>
<evidence type="ECO:0000313" key="2">
    <source>
        <dbReference type="Proteomes" id="UP000176576"/>
    </source>
</evidence>
<gene>
    <name evidence="1" type="ORF">A3J54_01965</name>
</gene>
<protein>
    <submittedName>
        <fullName evidence="1">Uncharacterized protein</fullName>
    </submittedName>
</protein>